<comment type="caution">
    <text evidence="1">The sequence shown here is derived from an EMBL/GenBank/DDBJ whole genome shotgun (WGS) entry which is preliminary data.</text>
</comment>
<accession>A0A4C1T1R2</accession>
<dbReference type="EMBL" id="BGZK01000026">
    <property type="protein sequence ID" value="GBP07427.1"/>
    <property type="molecule type" value="Genomic_DNA"/>
</dbReference>
<organism evidence="1 2">
    <name type="scientific">Eumeta variegata</name>
    <name type="common">Bagworm moth</name>
    <name type="synonym">Eumeta japonica</name>
    <dbReference type="NCBI Taxonomy" id="151549"/>
    <lineage>
        <taxon>Eukaryota</taxon>
        <taxon>Metazoa</taxon>
        <taxon>Ecdysozoa</taxon>
        <taxon>Arthropoda</taxon>
        <taxon>Hexapoda</taxon>
        <taxon>Insecta</taxon>
        <taxon>Pterygota</taxon>
        <taxon>Neoptera</taxon>
        <taxon>Endopterygota</taxon>
        <taxon>Lepidoptera</taxon>
        <taxon>Glossata</taxon>
        <taxon>Ditrysia</taxon>
        <taxon>Tineoidea</taxon>
        <taxon>Psychidae</taxon>
        <taxon>Oiketicinae</taxon>
        <taxon>Eumeta</taxon>
    </lineage>
</organism>
<name>A0A4C1T1R2_EUMVA</name>
<gene>
    <name evidence="1" type="ORF">EVAR_4795_1</name>
</gene>
<keyword evidence="2" id="KW-1185">Reference proteome</keyword>
<reference evidence="1 2" key="1">
    <citation type="journal article" date="2019" name="Commun. Biol.">
        <title>The bagworm genome reveals a unique fibroin gene that provides high tensile strength.</title>
        <authorList>
            <person name="Kono N."/>
            <person name="Nakamura H."/>
            <person name="Ohtoshi R."/>
            <person name="Tomita M."/>
            <person name="Numata K."/>
            <person name="Arakawa K."/>
        </authorList>
    </citation>
    <scope>NUCLEOTIDE SEQUENCE [LARGE SCALE GENOMIC DNA]</scope>
</reference>
<proteinExistence type="predicted"/>
<protein>
    <submittedName>
        <fullName evidence="1">Uncharacterized protein</fullName>
    </submittedName>
</protein>
<sequence length="135" mass="15288">MSPGRSPTPVSVTATPLVIRVCESRIYRRKCHQIQASRFGSRALPRKRHICTLYTGCPKTRRQLETGTIYQVYLTVWFNLVAGPFTGLESIVLLLGAVKEKVYSKAIESEFELRQRIAEAAEFVNNGRFARARSL</sequence>
<dbReference type="OrthoDB" id="7902892at2759"/>
<dbReference type="AlphaFoldDB" id="A0A4C1T1R2"/>
<evidence type="ECO:0000313" key="2">
    <source>
        <dbReference type="Proteomes" id="UP000299102"/>
    </source>
</evidence>
<evidence type="ECO:0000313" key="1">
    <source>
        <dbReference type="EMBL" id="GBP07427.1"/>
    </source>
</evidence>
<dbReference type="Proteomes" id="UP000299102">
    <property type="component" value="Unassembled WGS sequence"/>
</dbReference>